<evidence type="ECO:0000256" key="2">
    <source>
        <dbReference type="ARBA" id="ARBA00023002"/>
    </source>
</evidence>
<comment type="catalytic activity">
    <reaction evidence="6">
        <text>[thioredoxin]-disulfide + sulfite + AMP + 2 H(+) = adenosine 5'-phosphosulfate + [thioredoxin]-dithiol</text>
        <dbReference type="Rhea" id="RHEA:21976"/>
        <dbReference type="Rhea" id="RHEA-COMP:10698"/>
        <dbReference type="Rhea" id="RHEA-COMP:10700"/>
        <dbReference type="ChEBI" id="CHEBI:15378"/>
        <dbReference type="ChEBI" id="CHEBI:17359"/>
        <dbReference type="ChEBI" id="CHEBI:29950"/>
        <dbReference type="ChEBI" id="CHEBI:50058"/>
        <dbReference type="ChEBI" id="CHEBI:58243"/>
        <dbReference type="ChEBI" id="CHEBI:456215"/>
        <dbReference type="EC" id="1.8.4.10"/>
    </reaction>
</comment>
<evidence type="ECO:0000313" key="10">
    <source>
        <dbReference type="Proteomes" id="UP001179280"/>
    </source>
</evidence>
<feature type="binding site" evidence="6">
    <location>
        <position position="205"/>
    </location>
    <ligand>
        <name>[4Fe-4S] cluster</name>
        <dbReference type="ChEBI" id="CHEBI:49883"/>
    </ligand>
</feature>
<keyword evidence="2 6" id="KW-0560">Oxidoreductase</keyword>
<comment type="caution">
    <text evidence="9">The sequence shown here is derived from an EMBL/GenBank/DDBJ whole genome shotgun (WGS) entry which is preliminary data.</text>
</comment>
<feature type="binding site" evidence="6">
    <location>
        <position position="123"/>
    </location>
    <ligand>
        <name>[4Fe-4S] cluster</name>
        <dbReference type="ChEBI" id="CHEBI:49883"/>
    </ligand>
</feature>
<feature type="active site" description="Nucleophile; cysteine thiosulfonate intermediate" evidence="6">
    <location>
        <position position="231"/>
    </location>
</feature>
<evidence type="ECO:0000256" key="3">
    <source>
        <dbReference type="ARBA" id="ARBA00023004"/>
    </source>
</evidence>
<dbReference type="Proteomes" id="UP001179280">
    <property type="component" value="Unassembled WGS sequence"/>
</dbReference>
<comment type="function">
    <text evidence="6">Catalyzes the formation of sulfite from adenosine 5'-phosphosulfate (APS) using thioredoxin as an electron donor.</text>
</comment>
<keyword evidence="4 6" id="KW-0411">Iron-sulfur</keyword>
<evidence type="ECO:0000256" key="6">
    <source>
        <dbReference type="HAMAP-Rule" id="MF_00063"/>
    </source>
</evidence>
<reference evidence="9" key="1">
    <citation type="submission" date="2021-01" db="EMBL/GenBank/DDBJ databases">
        <title>Genomic Encyclopedia of Type Strains, Phase IV (KMG-IV): sequencing the most valuable type-strain genomes for metagenomic binning, comparative biology and taxonomic classification.</title>
        <authorList>
            <person name="Goeker M."/>
        </authorList>
    </citation>
    <scope>NUCLEOTIDE SEQUENCE</scope>
    <source>
        <strain evidence="9">DSM 21943</strain>
    </source>
</reference>
<dbReference type="SUPFAM" id="SSF52402">
    <property type="entry name" value="Adenine nucleotide alpha hydrolases-like"/>
    <property type="match status" value="1"/>
</dbReference>
<comment type="pathway">
    <text evidence="5 6">Sulfur metabolism; hydrogen sulfide biosynthesis; sulfite from sulfate.</text>
</comment>
<comment type="cofactor">
    <cofactor evidence="6">
        <name>[4Fe-4S] cluster</name>
        <dbReference type="ChEBI" id="CHEBI:49883"/>
    </cofactor>
    <text evidence="6">Binds 1 [4Fe-4S] cluster per subunit.</text>
</comment>
<dbReference type="Gene3D" id="3.40.50.620">
    <property type="entry name" value="HUPs"/>
    <property type="match status" value="1"/>
</dbReference>
<evidence type="ECO:0000259" key="8">
    <source>
        <dbReference type="Pfam" id="PF01507"/>
    </source>
</evidence>
<feature type="binding site" evidence="6">
    <location>
        <position position="122"/>
    </location>
    <ligand>
        <name>[4Fe-4S] cluster</name>
        <dbReference type="ChEBI" id="CHEBI:49883"/>
    </ligand>
</feature>
<comment type="subcellular location">
    <subcellularLocation>
        <location evidence="6">Cytoplasm</location>
    </subcellularLocation>
</comment>
<dbReference type="InterPro" id="IPR004511">
    <property type="entry name" value="PAPS/APS_Rdtase"/>
</dbReference>
<dbReference type="PIRSF" id="PIRSF000857">
    <property type="entry name" value="PAPS_reductase"/>
    <property type="match status" value="1"/>
</dbReference>
<proteinExistence type="inferred from homology"/>
<dbReference type="PANTHER" id="PTHR46509:SF1">
    <property type="entry name" value="PHOSPHOADENOSINE PHOSPHOSULFATE REDUCTASE"/>
    <property type="match status" value="1"/>
</dbReference>
<dbReference type="EC" id="1.8.4.10" evidence="6"/>
<name>A0ABS2ST88_9BACI</name>
<keyword evidence="6" id="KW-0479">Metal-binding</keyword>
<sequence>MSLSYDQLTKQDFEQLNTDLIGRDSLDVLRYAANEFKGKLVYACSFGAEAMVLLDLLSKVQKNAQILFLDTDFHFTETYQLIEQVKKRYPSFQINMAKPSLTPEEQRLQFGDRLWERNPDQCCQLRKLDVLERELQPYHAWLSGLRRQQSPTRATTQFINQDHRFKKIKVCPLIHWTEEEIWMYIELHQLPYNKLHDQQYPSIGCTYCTSPVAAGGDERSGRWSGSGKTECGLHAPIKGDES</sequence>
<dbReference type="NCBIfam" id="NF002537">
    <property type="entry name" value="PRK02090.1"/>
    <property type="match status" value="1"/>
</dbReference>
<dbReference type="GO" id="GO:0004604">
    <property type="term" value="F:phosphoadenylyl-sulfate reductase (thioredoxin) activity"/>
    <property type="evidence" value="ECO:0007669"/>
    <property type="project" value="UniProtKB-EC"/>
</dbReference>
<comment type="similarity">
    <text evidence="1 6">Belongs to the PAPS reductase family. CysH subfamily.</text>
</comment>
<organism evidence="9 10">
    <name type="scientific">Shouchella xiaoxiensis</name>
    <dbReference type="NCBI Taxonomy" id="766895"/>
    <lineage>
        <taxon>Bacteria</taxon>
        <taxon>Bacillati</taxon>
        <taxon>Bacillota</taxon>
        <taxon>Bacilli</taxon>
        <taxon>Bacillales</taxon>
        <taxon>Bacillaceae</taxon>
        <taxon>Shouchella</taxon>
    </lineage>
</organism>
<evidence type="ECO:0000256" key="5">
    <source>
        <dbReference type="ARBA" id="ARBA00024327"/>
    </source>
</evidence>
<dbReference type="PANTHER" id="PTHR46509">
    <property type="entry name" value="PHOSPHOADENOSINE PHOSPHOSULFATE REDUCTASE"/>
    <property type="match status" value="1"/>
</dbReference>
<evidence type="ECO:0000256" key="1">
    <source>
        <dbReference type="ARBA" id="ARBA00009732"/>
    </source>
</evidence>
<keyword evidence="10" id="KW-1185">Reference proteome</keyword>
<evidence type="ECO:0000256" key="4">
    <source>
        <dbReference type="ARBA" id="ARBA00023014"/>
    </source>
</evidence>
<evidence type="ECO:0000313" key="9">
    <source>
        <dbReference type="EMBL" id="MBM7838748.1"/>
    </source>
</evidence>
<dbReference type="HAMAP" id="MF_00063">
    <property type="entry name" value="CysH"/>
    <property type="match status" value="1"/>
</dbReference>
<dbReference type="RefSeq" id="WP_204466007.1">
    <property type="nucleotide sequence ID" value="NZ_JAFBCV010000005.1"/>
</dbReference>
<dbReference type="NCBIfam" id="TIGR00434">
    <property type="entry name" value="cysH"/>
    <property type="match status" value="1"/>
</dbReference>
<keyword evidence="6" id="KW-0963">Cytoplasm</keyword>
<dbReference type="Pfam" id="PF01507">
    <property type="entry name" value="PAPS_reduct"/>
    <property type="match status" value="1"/>
</dbReference>
<keyword evidence="3 6" id="KW-0408">Iron</keyword>
<feature type="region of interest" description="Disordered" evidence="7">
    <location>
        <begin position="218"/>
        <end position="242"/>
    </location>
</feature>
<dbReference type="InterPro" id="IPR014729">
    <property type="entry name" value="Rossmann-like_a/b/a_fold"/>
</dbReference>
<feature type="binding site" evidence="6">
    <location>
        <position position="208"/>
    </location>
    <ligand>
        <name>[4Fe-4S] cluster</name>
        <dbReference type="ChEBI" id="CHEBI:49883"/>
    </ligand>
</feature>
<dbReference type="CDD" id="cd23945">
    <property type="entry name" value="PAPS_reductase"/>
    <property type="match status" value="1"/>
</dbReference>
<feature type="domain" description="Phosphoadenosine phosphosulphate reductase" evidence="8">
    <location>
        <begin position="40"/>
        <end position="211"/>
    </location>
</feature>
<dbReference type="EMBL" id="JAFBCV010000005">
    <property type="protein sequence ID" value="MBM7838748.1"/>
    <property type="molecule type" value="Genomic_DNA"/>
</dbReference>
<dbReference type="InterPro" id="IPR002500">
    <property type="entry name" value="PAPS_reduct_dom"/>
</dbReference>
<protein>
    <recommendedName>
        <fullName evidence="6">Adenosine 5'-phosphosulfate reductase</fullName>
        <shortName evidence="6">APS reductase</shortName>
        <ecNumber evidence="6">1.8.4.10</ecNumber>
    </recommendedName>
    <alternativeName>
        <fullName evidence="6">5'-adenylylsulfate reductase</fullName>
    </alternativeName>
    <alternativeName>
        <fullName evidence="6">Thioredoxin-dependent 5'-adenylylsulfate reductase</fullName>
    </alternativeName>
</protein>
<accession>A0ABS2ST88</accession>
<gene>
    <name evidence="6" type="primary">cysH</name>
    <name evidence="9" type="ORF">JOC54_002007</name>
</gene>
<evidence type="ECO:0000256" key="7">
    <source>
        <dbReference type="SAM" id="MobiDB-lite"/>
    </source>
</evidence>